<dbReference type="SUPFAM" id="SSF52343">
    <property type="entry name" value="Ferredoxin reductase-like, C-terminal NADP-linked domain"/>
    <property type="match status" value="1"/>
</dbReference>
<dbReference type="GeneID" id="81368754"/>
<dbReference type="PANTHER" id="PTHR33927:SF3">
    <property type="entry name" value="INTEGRAL MEMBRANE PROTEIN TMPA"/>
    <property type="match status" value="1"/>
</dbReference>
<reference evidence="2" key="2">
    <citation type="journal article" date="2023" name="IMA Fungus">
        <title>Comparative genomic study of the Penicillium genus elucidates a diverse pangenome and 15 lateral gene transfer events.</title>
        <authorList>
            <person name="Petersen C."/>
            <person name="Sorensen T."/>
            <person name="Nielsen M.R."/>
            <person name="Sondergaard T.E."/>
            <person name="Sorensen J.L."/>
            <person name="Fitzpatrick D.A."/>
            <person name="Frisvad J.C."/>
            <person name="Nielsen K.L."/>
        </authorList>
    </citation>
    <scope>NUCLEOTIDE SEQUENCE</scope>
    <source>
        <strain evidence="2">IBT 29677</strain>
    </source>
</reference>
<keyword evidence="1" id="KW-0812">Transmembrane</keyword>
<evidence type="ECO:0008006" key="4">
    <source>
        <dbReference type="Google" id="ProtNLM"/>
    </source>
</evidence>
<dbReference type="EMBL" id="JAPZBU010000006">
    <property type="protein sequence ID" value="KAJ5397024.1"/>
    <property type="molecule type" value="Genomic_DNA"/>
</dbReference>
<dbReference type="AlphaFoldDB" id="A0A9X0B9T0"/>
<keyword evidence="3" id="KW-1185">Reference proteome</keyword>
<dbReference type="InterPro" id="IPR039261">
    <property type="entry name" value="FNR_nucleotide-bd"/>
</dbReference>
<evidence type="ECO:0000313" key="2">
    <source>
        <dbReference type="EMBL" id="KAJ5397024.1"/>
    </source>
</evidence>
<dbReference type="OrthoDB" id="3142841at2759"/>
<feature type="transmembrane region" description="Helical" evidence="1">
    <location>
        <begin position="79"/>
        <end position="96"/>
    </location>
</feature>
<sequence>MRGKAEAARVTRWCLLPKDPPLAHSSKPSFATSVDTLFSKDSTWNWKRFSANADIEAQRDPRLSVASIRYLILTIYRRLFSLVYCANAIAFVIIMVESREKLLAFVNAAAINLLVCGLARHPLVVNAIFLSFCRISQSAPLWLRKRAAEAYHYGGVHSGCGVASFLWYTGLVALISWDYWVNHSVTISIPVIVLSYVLLVVLVAIIVVAHPTFRAKRHDYFELIHRFSAWLAVALFLTLLLVMSDLARHAQGVSLGQYLIELPAFWFVLVIIATIVHPWLLLRWVKIEPEYLSPHAIRLHLDHTSTNFGKVIALSKHPLKDWHSFATFPDPEGKSFSCIVSKAGDWTTRCIDQQPTHMWKRGVLMYGFIHVMRVFRRVVVVATGSGIGPCLSFLSEKNRPQLRVLWQTRNPNRTYGRDVLSLVHQLDADPLLIDTGNSGRVDMVPIVQELVREFDAEAVCVISNPRLTRKVVFELKESGVPAFGPIFDS</sequence>
<feature type="transmembrane region" description="Helical" evidence="1">
    <location>
        <begin position="102"/>
        <end position="129"/>
    </location>
</feature>
<dbReference type="GO" id="GO:0075306">
    <property type="term" value="P:regulation of conidium formation"/>
    <property type="evidence" value="ECO:0007669"/>
    <property type="project" value="TreeGrafter"/>
</dbReference>
<comment type="caution">
    <text evidence="2">The sequence shown here is derived from an EMBL/GenBank/DDBJ whole genome shotgun (WGS) entry which is preliminary data.</text>
</comment>
<accession>A0A9X0B9T0</accession>
<feature type="transmembrane region" description="Helical" evidence="1">
    <location>
        <begin position="223"/>
        <end position="244"/>
    </location>
</feature>
<gene>
    <name evidence="2" type="ORF">N7509_005137</name>
</gene>
<dbReference type="RefSeq" id="XP_056489076.1">
    <property type="nucleotide sequence ID" value="XM_056629774.1"/>
</dbReference>
<dbReference type="GO" id="GO:0043935">
    <property type="term" value="P:sexual sporulation resulting in formation of a cellular spore"/>
    <property type="evidence" value="ECO:0007669"/>
    <property type="project" value="TreeGrafter"/>
</dbReference>
<feature type="transmembrane region" description="Helical" evidence="1">
    <location>
        <begin position="150"/>
        <end position="175"/>
    </location>
</feature>
<dbReference type="GO" id="GO:0048315">
    <property type="term" value="P:conidium formation"/>
    <property type="evidence" value="ECO:0007669"/>
    <property type="project" value="TreeGrafter"/>
</dbReference>
<keyword evidence="1" id="KW-1133">Transmembrane helix</keyword>
<evidence type="ECO:0000313" key="3">
    <source>
        <dbReference type="Proteomes" id="UP001147747"/>
    </source>
</evidence>
<dbReference type="PANTHER" id="PTHR33927">
    <property type="entry name" value="TRANSMEMBRANE PROTEIN"/>
    <property type="match status" value="1"/>
</dbReference>
<protein>
    <recommendedName>
        <fullName evidence="4">Integral membrane protein TmpA</fullName>
    </recommendedName>
</protein>
<proteinExistence type="predicted"/>
<feature type="transmembrane region" description="Helical" evidence="1">
    <location>
        <begin position="187"/>
        <end position="211"/>
    </location>
</feature>
<organism evidence="2 3">
    <name type="scientific">Penicillium cosmopolitanum</name>
    <dbReference type="NCBI Taxonomy" id="1131564"/>
    <lineage>
        <taxon>Eukaryota</taxon>
        <taxon>Fungi</taxon>
        <taxon>Dikarya</taxon>
        <taxon>Ascomycota</taxon>
        <taxon>Pezizomycotina</taxon>
        <taxon>Eurotiomycetes</taxon>
        <taxon>Eurotiomycetidae</taxon>
        <taxon>Eurotiales</taxon>
        <taxon>Aspergillaceae</taxon>
        <taxon>Penicillium</taxon>
    </lineage>
</organism>
<reference evidence="2" key="1">
    <citation type="submission" date="2022-12" db="EMBL/GenBank/DDBJ databases">
        <authorList>
            <person name="Petersen C."/>
        </authorList>
    </citation>
    <scope>NUCLEOTIDE SEQUENCE</scope>
    <source>
        <strain evidence="2">IBT 29677</strain>
    </source>
</reference>
<name>A0A9X0B9T0_9EURO</name>
<dbReference type="InterPro" id="IPR052979">
    <property type="entry name" value="Adenylate-forming_domain"/>
</dbReference>
<evidence type="ECO:0000256" key="1">
    <source>
        <dbReference type="SAM" id="Phobius"/>
    </source>
</evidence>
<feature type="transmembrane region" description="Helical" evidence="1">
    <location>
        <begin position="264"/>
        <end position="282"/>
    </location>
</feature>
<keyword evidence="1" id="KW-0472">Membrane</keyword>
<dbReference type="Proteomes" id="UP001147747">
    <property type="component" value="Unassembled WGS sequence"/>
</dbReference>
<dbReference type="GO" id="GO:0005886">
    <property type="term" value="C:plasma membrane"/>
    <property type="evidence" value="ECO:0007669"/>
    <property type="project" value="TreeGrafter"/>
</dbReference>